<gene>
    <name evidence="4" type="ORF">LUZ62_073425</name>
</gene>
<dbReference type="AlphaFoldDB" id="A0AAV8D8Q8"/>
<evidence type="ECO:0008006" key="6">
    <source>
        <dbReference type="Google" id="ProtNLM"/>
    </source>
</evidence>
<feature type="repeat" description="PPR" evidence="3">
    <location>
        <begin position="385"/>
        <end position="419"/>
    </location>
</feature>
<dbReference type="Pfam" id="PF01535">
    <property type="entry name" value="PPR"/>
    <property type="match status" value="2"/>
</dbReference>
<protein>
    <recommendedName>
        <fullName evidence="6">Pentatricopeptide repeat-containing protein</fullName>
    </recommendedName>
</protein>
<evidence type="ECO:0000256" key="3">
    <source>
        <dbReference type="PROSITE-ProRule" id="PRU00708"/>
    </source>
</evidence>
<evidence type="ECO:0000256" key="1">
    <source>
        <dbReference type="ARBA" id="ARBA00022737"/>
    </source>
</evidence>
<dbReference type="InterPro" id="IPR002885">
    <property type="entry name" value="PPR_rpt"/>
</dbReference>
<feature type="repeat" description="PPR" evidence="3">
    <location>
        <begin position="214"/>
        <end position="248"/>
    </location>
</feature>
<feature type="repeat" description="PPR" evidence="3">
    <location>
        <begin position="284"/>
        <end position="318"/>
    </location>
</feature>
<sequence length="478" mass="53554">MLFHRGQNSLQTLKQSNQARLYFVPEGRHSFTSFQQSNQMLPLRRTATSLRLSNKHFICTAASPTSSQEHPDADLLRTSKSILHAILTKPRFETLLPSLYPSSLLLNPSCISLTISLLSHSHPLLSIRYLLFLSNLPRSAPSPLSLYSPALTSLFLPLLLEKHPPGFTAAVLGFISDSSFLFSDKVRHASLSAALRIRHPDLVFKIHEKMPCCDRFTHGLLIRAMCVQGRLKEAYCFLKDGLKSGFVPDVLALTKLVSGFSKVGNFGMVSHLLHLMIQVGVMPDAYTYQSLINGLCHHGLIEEALRVFNEIKFRGYKIDLVTYSTIINVGDFNMAQKVYDEMLMKGLKESTVSYNVMIGGLALHGRTDEALKLFDEMPRRGIARDVVTYNTLIQAFCRAKEVDKAINLYSEVISSGMEPRASTFTPIIEVQDALLVVNAMVEMRYHLEAPVWQMLVEQLCRDGIPSNNLVLDEILVAE</sequence>
<dbReference type="InterPro" id="IPR011990">
    <property type="entry name" value="TPR-like_helical_dom_sf"/>
</dbReference>
<dbReference type="PROSITE" id="PS51375">
    <property type="entry name" value="PPR"/>
    <property type="match status" value="5"/>
</dbReference>
<dbReference type="EMBL" id="JAMFTS010000004">
    <property type="protein sequence ID" value="KAJ4763050.1"/>
    <property type="molecule type" value="Genomic_DNA"/>
</dbReference>
<evidence type="ECO:0000313" key="5">
    <source>
        <dbReference type="Proteomes" id="UP001140206"/>
    </source>
</evidence>
<dbReference type="PANTHER" id="PTHR45613:SF9">
    <property type="entry name" value="MITOCHONDRIAL GROUP I INTRON SPLICING FACTOR CCM1"/>
    <property type="match status" value="1"/>
</dbReference>
<dbReference type="Proteomes" id="UP001140206">
    <property type="component" value="Chromosome 4"/>
</dbReference>
<organism evidence="4 5">
    <name type="scientific">Rhynchospora pubera</name>
    <dbReference type="NCBI Taxonomy" id="906938"/>
    <lineage>
        <taxon>Eukaryota</taxon>
        <taxon>Viridiplantae</taxon>
        <taxon>Streptophyta</taxon>
        <taxon>Embryophyta</taxon>
        <taxon>Tracheophyta</taxon>
        <taxon>Spermatophyta</taxon>
        <taxon>Magnoliopsida</taxon>
        <taxon>Liliopsida</taxon>
        <taxon>Poales</taxon>
        <taxon>Cyperaceae</taxon>
        <taxon>Cyperoideae</taxon>
        <taxon>Rhynchosporeae</taxon>
        <taxon>Rhynchospora</taxon>
    </lineage>
</organism>
<evidence type="ECO:0000313" key="4">
    <source>
        <dbReference type="EMBL" id="KAJ4763050.1"/>
    </source>
</evidence>
<accession>A0AAV8D8Q8</accession>
<feature type="repeat" description="PPR" evidence="3">
    <location>
        <begin position="249"/>
        <end position="283"/>
    </location>
</feature>
<evidence type="ECO:0000256" key="2">
    <source>
        <dbReference type="ARBA" id="ARBA00022946"/>
    </source>
</evidence>
<keyword evidence="2" id="KW-0809">Transit peptide</keyword>
<keyword evidence="1" id="KW-0677">Repeat</keyword>
<dbReference type="NCBIfam" id="TIGR00756">
    <property type="entry name" value="PPR"/>
    <property type="match status" value="3"/>
</dbReference>
<reference evidence="4" key="1">
    <citation type="submission" date="2022-08" db="EMBL/GenBank/DDBJ databases">
        <authorList>
            <person name="Marques A."/>
        </authorList>
    </citation>
    <scope>NUCLEOTIDE SEQUENCE</scope>
    <source>
        <strain evidence="4">RhyPub2mFocal</strain>
        <tissue evidence="4">Leaves</tissue>
    </source>
</reference>
<dbReference type="Pfam" id="PF13041">
    <property type="entry name" value="PPR_2"/>
    <property type="match status" value="1"/>
</dbReference>
<dbReference type="PANTHER" id="PTHR45613">
    <property type="entry name" value="PENTATRICOPEPTIDE REPEAT-CONTAINING PROTEIN"/>
    <property type="match status" value="1"/>
</dbReference>
<dbReference type="Gene3D" id="1.25.40.10">
    <property type="entry name" value="Tetratricopeptide repeat domain"/>
    <property type="match status" value="2"/>
</dbReference>
<feature type="repeat" description="PPR" evidence="3">
    <location>
        <begin position="350"/>
        <end position="384"/>
    </location>
</feature>
<name>A0AAV8D8Q8_9POAL</name>
<dbReference type="Pfam" id="PF12854">
    <property type="entry name" value="PPR_1"/>
    <property type="match status" value="1"/>
</dbReference>
<proteinExistence type="predicted"/>
<keyword evidence="5" id="KW-1185">Reference proteome</keyword>
<comment type="caution">
    <text evidence="4">The sequence shown here is derived from an EMBL/GenBank/DDBJ whole genome shotgun (WGS) entry which is preliminary data.</text>
</comment>